<evidence type="ECO:0000313" key="3">
    <source>
        <dbReference type="Proteomes" id="UP001597480"/>
    </source>
</evidence>
<name>A0ABW5NUC0_9FLAO</name>
<feature type="chain" id="PRO_5045458758" description="LVIVD repeat-containing protein" evidence="1">
    <location>
        <begin position="24"/>
        <end position="542"/>
    </location>
</feature>
<dbReference type="Gene3D" id="2.130.10.10">
    <property type="entry name" value="YVTN repeat-like/Quinoprotein amine dehydrogenase"/>
    <property type="match status" value="1"/>
</dbReference>
<evidence type="ECO:0000313" key="2">
    <source>
        <dbReference type="EMBL" id="MFD2602701.1"/>
    </source>
</evidence>
<sequence>MKINLLRFSALVAILFIVSCTHDDDRPSNGGIVLNSDSQNLTARVKYDNAGVLSMREEGGSSDRTDQTAGSLPLVLVAEVAPPSYNGTTLKATHVAINGNYAYVSYNIEGEAYGGAIDVINISNPNTPQLVVQAILPNTDVSSVKYDNGVLYVAGARSTAAFPTAGTAAFSGIMPLNNGLLTTTLNQVSLAGNTGTSVTSSTSKYYAVSGDNGSLYQLNKTSNAVEMTIPLADLRAVGYNDNKIVVLSGTQGVKVYNANGLTQLLSFSTSQDVAAAKRTVDFIGTTSLLVSEGYNGLGVYNITTGLKTQTIPVPTNVSGVTANDITTNAVSVNNDNVFVANGGAGMYIYKNTNSVLSFLGSISLSGNSSCNYLTSSGDYIFAAMGNGGLKIVKMVSASSGTVTNCTSFPLYTGSNWLNVNSGETKQYQGAAALTGVNVNANLTWCGSLSVSQGLNVNSGGVFYMRGALAQGSVFNPYNSLNVNSNATLKIEGSVVVYGNMVLNSGAKLEFVGSGSSITIFGTVTKGNNVTITGTYVDTFNKL</sequence>
<evidence type="ECO:0000256" key="1">
    <source>
        <dbReference type="SAM" id="SignalP"/>
    </source>
</evidence>
<dbReference type="RefSeq" id="WP_379821132.1">
    <property type="nucleotide sequence ID" value="NZ_JBHUMD010000026.1"/>
</dbReference>
<dbReference type="EMBL" id="JBHUMD010000026">
    <property type="protein sequence ID" value="MFD2602701.1"/>
    <property type="molecule type" value="Genomic_DNA"/>
</dbReference>
<organism evidence="2 3">
    <name type="scientific">Flavobacterium suzhouense</name>
    <dbReference type="NCBI Taxonomy" id="1529638"/>
    <lineage>
        <taxon>Bacteria</taxon>
        <taxon>Pseudomonadati</taxon>
        <taxon>Bacteroidota</taxon>
        <taxon>Flavobacteriia</taxon>
        <taxon>Flavobacteriales</taxon>
        <taxon>Flavobacteriaceae</taxon>
        <taxon>Flavobacterium</taxon>
    </lineage>
</organism>
<keyword evidence="1" id="KW-0732">Signal</keyword>
<evidence type="ECO:0008006" key="4">
    <source>
        <dbReference type="Google" id="ProtNLM"/>
    </source>
</evidence>
<dbReference type="InterPro" id="IPR015943">
    <property type="entry name" value="WD40/YVTN_repeat-like_dom_sf"/>
</dbReference>
<dbReference type="Proteomes" id="UP001597480">
    <property type="component" value="Unassembled WGS sequence"/>
</dbReference>
<dbReference type="SUPFAM" id="SSF101898">
    <property type="entry name" value="NHL repeat"/>
    <property type="match status" value="1"/>
</dbReference>
<gene>
    <name evidence="2" type="ORF">ACFSR3_11590</name>
</gene>
<protein>
    <recommendedName>
        <fullName evidence="4">LVIVD repeat-containing protein</fullName>
    </recommendedName>
</protein>
<keyword evidence="3" id="KW-1185">Reference proteome</keyword>
<reference evidence="3" key="1">
    <citation type="journal article" date="2019" name="Int. J. Syst. Evol. Microbiol.">
        <title>The Global Catalogue of Microorganisms (GCM) 10K type strain sequencing project: providing services to taxonomists for standard genome sequencing and annotation.</title>
        <authorList>
            <consortium name="The Broad Institute Genomics Platform"/>
            <consortium name="The Broad Institute Genome Sequencing Center for Infectious Disease"/>
            <person name="Wu L."/>
            <person name="Ma J."/>
        </authorList>
    </citation>
    <scope>NUCLEOTIDE SEQUENCE [LARGE SCALE GENOMIC DNA]</scope>
    <source>
        <strain evidence="3">KCTC 42107</strain>
    </source>
</reference>
<feature type="signal peptide" evidence="1">
    <location>
        <begin position="1"/>
        <end position="23"/>
    </location>
</feature>
<comment type="caution">
    <text evidence="2">The sequence shown here is derived from an EMBL/GenBank/DDBJ whole genome shotgun (WGS) entry which is preliminary data.</text>
</comment>
<accession>A0ABW5NUC0</accession>
<proteinExistence type="predicted"/>
<dbReference type="PROSITE" id="PS51257">
    <property type="entry name" value="PROKAR_LIPOPROTEIN"/>
    <property type="match status" value="1"/>
</dbReference>